<dbReference type="InterPro" id="IPR042566">
    <property type="entry name" value="L1_C"/>
</dbReference>
<feature type="region of interest" description="Disordered" evidence="1">
    <location>
        <begin position="298"/>
        <end position="324"/>
    </location>
</feature>
<keyword evidence="3" id="KW-1185">Reference proteome</keyword>
<protein>
    <recommendedName>
        <fullName evidence="4">L1 transposable element RRM domain-containing protein</fullName>
    </recommendedName>
</protein>
<gene>
    <name evidence="2" type="ORF">NDU88_003989</name>
</gene>
<dbReference type="Gene3D" id="3.30.250.20">
    <property type="entry name" value="L1 transposable element, C-terminal domain"/>
    <property type="match status" value="1"/>
</dbReference>
<feature type="region of interest" description="Disordered" evidence="1">
    <location>
        <begin position="23"/>
        <end position="46"/>
    </location>
</feature>
<accession>A0AAV7PDT3</accession>
<evidence type="ECO:0000313" key="2">
    <source>
        <dbReference type="EMBL" id="KAJ1125561.1"/>
    </source>
</evidence>
<reference evidence="2" key="1">
    <citation type="journal article" date="2022" name="bioRxiv">
        <title>Sequencing and chromosome-scale assembly of the giantPleurodeles waltlgenome.</title>
        <authorList>
            <person name="Brown T."/>
            <person name="Elewa A."/>
            <person name="Iarovenko S."/>
            <person name="Subramanian E."/>
            <person name="Araus A.J."/>
            <person name="Petzold A."/>
            <person name="Susuki M."/>
            <person name="Suzuki K.-i.T."/>
            <person name="Hayashi T."/>
            <person name="Toyoda A."/>
            <person name="Oliveira C."/>
            <person name="Osipova E."/>
            <person name="Leigh N.D."/>
            <person name="Simon A."/>
            <person name="Yun M.H."/>
        </authorList>
    </citation>
    <scope>NUCLEOTIDE SEQUENCE</scope>
    <source>
        <strain evidence="2">20211129_DDA</strain>
        <tissue evidence="2">Liver</tissue>
    </source>
</reference>
<comment type="caution">
    <text evidence="2">The sequence shown here is derived from an EMBL/GenBank/DDBJ whole genome shotgun (WGS) entry which is preliminary data.</text>
</comment>
<proteinExistence type="predicted"/>
<evidence type="ECO:0000313" key="3">
    <source>
        <dbReference type="Proteomes" id="UP001066276"/>
    </source>
</evidence>
<feature type="compositionally biased region" description="Basic and acidic residues" evidence="1">
    <location>
        <begin position="315"/>
        <end position="324"/>
    </location>
</feature>
<evidence type="ECO:0000256" key="1">
    <source>
        <dbReference type="SAM" id="MobiDB-lite"/>
    </source>
</evidence>
<sequence length="398" mass="44887">MPRGKTVGKTPGKPARQLLFSEALRQQKHPSTEDPSPFPRSSMADDTQGVTMDHILQEISAVSRKLEGMDSAMVALTAETRSMRLGIAGFQSQISGLDQRVATVETQVFSWTDRDQELLHLRSKLIDLEDRSRRNNVHLLGFPEGIEGADMLSYLRETLPTLMEITFEFQRAHRLGPKRQNGNGRPRPIIVCLLRHTQARQLLQAARMQGPFRSGTLEIRLSADFSKETAERRKAFLSLHTRLRHLDVKFGLFEPTRMWVTKNRESQDFYDPEDLRAFLDGLHDQSQTIEMTAQSPLDIRDLPSGAGHPVTASEPEGRFPADPQVRGRDLDRLTKTYDDRGQVIQVVLMHTQISDRDKSHSPLKPTAAPHLREENTGPLGVLTAVDHGLPGYAKGTWR</sequence>
<dbReference type="Proteomes" id="UP001066276">
    <property type="component" value="Chromosome 7"/>
</dbReference>
<dbReference type="Gene3D" id="3.30.70.1820">
    <property type="entry name" value="L1 transposable element, RRM domain"/>
    <property type="match status" value="1"/>
</dbReference>
<dbReference type="PANTHER" id="PTHR11505">
    <property type="entry name" value="L1 TRANSPOSABLE ELEMENT-RELATED"/>
    <property type="match status" value="1"/>
</dbReference>
<evidence type="ECO:0008006" key="4">
    <source>
        <dbReference type="Google" id="ProtNLM"/>
    </source>
</evidence>
<dbReference type="InterPro" id="IPR004244">
    <property type="entry name" value="Transposase_22"/>
</dbReference>
<feature type="region of interest" description="Disordered" evidence="1">
    <location>
        <begin position="355"/>
        <end position="375"/>
    </location>
</feature>
<dbReference type="EMBL" id="JANPWB010000011">
    <property type="protein sequence ID" value="KAJ1125561.1"/>
    <property type="molecule type" value="Genomic_DNA"/>
</dbReference>
<dbReference type="AlphaFoldDB" id="A0AAV7PDT3"/>
<name>A0AAV7PDT3_PLEWA</name>
<organism evidence="2 3">
    <name type="scientific">Pleurodeles waltl</name>
    <name type="common">Iberian ribbed newt</name>
    <dbReference type="NCBI Taxonomy" id="8319"/>
    <lineage>
        <taxon>Eukaryota</taxon>
        <taxon>Metazoa</taxon>
        <taxon>Chordata</taxon>
        <taxon>Craniata</taxon>
        <taxon>Vertebrata</taxon>
        <taxon>Euteleostomi</taxon>
        <taxon>Amphibia</taxon>
        <taxon>Batrachia</taxon>
        <taxon>Caudata</taxon>
        <taxon>Salamandroidea</taxon>
        <taxon>Salamandridae</taxon>
        <taxon>Pleurodelinae</taxon>
        <taxon>Pleurodeles</taxon>
    </lineage>
</organism>